<dbReference type="OrthoDB" id="4088185at2759"/>
<dbReference type="EMBL" id="LT635764">
    <property type="protein sequence ID" value="SGZ50655.1"/>
    <property type="molecule type" value="Genomic_DNA"/>
</dbReference>
<evidence type="ECO:0000256" key="1">
    <source>
        <dbReference type="SAM" id="MobiDB-lite"/>
    </source>
</evidence>
<sequence>MHSDEPTKKRIKVELQDSDFDHFIKQIKQDSSDALNTQIDDIFDEFHDILAKSELNNPTSASDTSPKDLSPFELNETPHSSITSSDEVPHTKPTPSDTTVNSDTVLCMKKAMADSSRLIGTFTTLKATYLKLCKEFNYLLSKFNENEKIKIELIHENNQLRKLLVDTIKEKELDRKKYRAELDLMRT</sequence>
<proteinExistence type="predicted"/>
<evidence type="ECO:0000313" key="3">
    <source>
        <dbReference type="EMBL" id="SGZ50655.1"/>
    </source>
</evidence>
<feature type="compositionally biased region" description="Polar residues" evidence="1">
    <location>
        <begin position="77"/>
        <end position="86"/>
    </location>
</feature>
<organism evidence="2 5">
    <name type="scientific">Sungouiella intermedia</name>
    <dbReference type="NCBI Taxonomy" id="45354"/>
    <lineage>
        <taxon>Eukaryota</taxon>
        <taxon>Fungi</taxon>
        <taxon>Dikarya</taxon>
        <taxon>Ascomycota</taxon>
        <taxon>Saccharomycotina</taxon>
        <taxon>Pichiomycetes</taxon>
        <taxon>Metschnikowiaceae</taxon>
        <taxon>Sungouiella</taxon>
    </lineage>
</organism>
<feature type="region of interest" description="Disordered" evidence="1">
    <location>
        <begin position="54"/>
        <end position="101"/>
    </location>
</feature>
<evidence type="ECO:0000313" key="4">
    <source>
        <dbReference type="Proteomes" id="UP000182259"/>
    </source>
</evidence>
<feature type="compositionally biased region" description="Polar residues" evidence="1">
    <location>
        <begin position="54"/>
        <end position="64"/>
    </location>
</feature>
<dbReference type="EMBL" id="LT635756">
    <property type="protein sequence ID" value="SGZ46420.1"/>
    <property type="molecule type" value="Genomic_DNA"/>
</dbReference>
<name>A0A1L0CU21_9ASCO</name>
<reference evidence="4 5" key="1">
    <citation type="submission" date="2016-10" db="EMBL/GenBank/DDBJ databases">
        <authorList>
            <person name="de Groot N.N."/>
        </authorList>
    </citation>
    <scope>NUCLEOTIDE SEQUENCE [LARGE SCALE GENOMIC DNA]</scope>
    <source>
        <strain evidence="2 5">CBS 141442</strain>
        <strain evidence="3 4">PYCC 4715</strain>
    </source>
</reference>
<dbReference type="Proteomes" id="UP000182334">
    <property type="component" value="Chromosome I"/>
</dbReference>
<protein>
    <submittedName>
        <fullName evidence="3">CIC11C00000002472</fullName>
    </submittedName>
    <submittedName>
        <fullName evidence="2">CIC11C00000002992</fullName>
    </submittedName>
</protein>
<dbReference type="STRING" id="45354.A0A1L0CU21"/>
<dbReference type="AlphaFoldDB" id="A0A1L0CU21"/>
<evidence type="ECO:0000313" key="5">
    <source>
        <dbReference type="Proteomes" id="UP000182334"/>
    </source>
</evidence>
<keyword evidence="5" id="KW-1185">Reference proteome</keyword>
<accession>A0A1L0CU21</accession>
<dbReference type="Proteomes" id="UP000182259">
    <property type="component" value="Chromosome I"/>
</dbReference>
<gene>
    <name evidence="3" type="ORF">SAMEA4029009_CIC11G00000002472</name>
    <name evidence="2" type="ORF">SAMEA4029010_CIC11G00000002992</name>
</gene>
<evidence type="ECO:0000313" key="2">
    <source>
        <dbReference type="EMBL" id="SGZ46420.1"/>
    </source>
</evidence>